<dbReference type="EMBL" id="JGZK01000006">
    <property type="protein sequence ID" value="KFI85853.1"/>
    <property type="molecule type" value="Genomic_DNA"/>
</dbReference>
<accession>A0A087CRF3</accession>
<proteinExistence type="predicted"/>
<dbReference type="STRING" id="1437610.BREU_1036"/>
<comment type="caution">
    <text evidence="1">The sequence shown here is derived from an EMBL/GenBank/DDBJ whole genome shotgun (WGS) entry which is preliminary data.</text>
</comment>
<dbReference type="RefSeq" id="WP_044088576.1">
    <property type="nucleotide sequence ID" value="NZ_JDUW01000002.1"/>
</dbReference>
<reference evidence="1 2" key="1">
    <citation type="submission" date="2014-03" db="EMBL/GenBank/DDBJ databases">
        <title>Genomics of Bifidobacteria.</title>
        <authorList>
            <person name="Ventura M."/>
            <person name="Milani C."/>
            <person name="Lugli G.A."/>
        </authorList>
    </citation>
    <scope>NUCLEOTIDE SEQUENCE [LARGE SCALE GENOMIC DNA]</scope>
    <source>
        <strain evidence="1 2">DSM 23975</strain>
    </source>
</reference>
<dbReference type="Proteomes" id="UP000028984">
    <property type="component" value="Unassembled WGS sequence"/>
</dbReference>
<keyword evidence="2" id="KW-1185">Reference proteome</keyword>
<evidence type="ECO:0008006" key="3">
    <source>
        <dbReference type="Google" id="ProtNLM"/>
    </source>
</evidence>
<evidence type="ECO:0000313" key="1">
    <source>
        <dbReference type="EMBL" id="KFI85853.1"/>
    </source>
</evidence>
<gene>
    <name evidence="1" type="ORF">BREU_1036</name>
</gene>
<evidence type="ECO:0000313" key="2">
    <source>
        <dbReference type="Proteomes" id="UP000028984"/>
    </source>
</evidence>
<name>A0A087CRF3_9BIFI</name>
<organism evidence="1 2">
    <name type="scientific">Bifidobacterium reuteri DSM 23975</name>
    <dbReference type="NCBI Taxonomy" id="1437610"/>
    <lineage>
        <taxon>Bacteria</taxon>
        <taxon>Bacillati</taxon>
        <taxon>Actinomycetota</taxon>
        <taxon>Actinomycetes</taxon>
        <taxon>Bifidobacteriales</taxon>
        <taxon>Bifidobacteriaceae</taxon>
        <taxon>Bifidobacterium</taxon>
    </lineage>
</organism>
<dbReference type="AlphaFoldDB" id="A0A087CRF3"/>
<dbReference type="eggNOG" id="ENOG5031SQ3">
    <property type="taxonomic scope" value="Bacteria"/>
</dbReference>
<sequence>MHKSTDCSLIHNGDYDLIDVEHNATFADAVRFRTTMVEGSLQAPNIQGENLIINKGVVRCSGKIRVKRIAGCGTLEVKGDIVCDSIQLTGSLVSDGNIYCSGNMEMTGTLSNAHRITADEMQLSGVLHGNDIDGRSFTVRPLHSTMFSRFGMPDYQARSHADAISVSNVDASRLTCRTMTVDTATLRNGTSVESAACSTSLGIDRTSSVLLLTGACRRTHLRAVS</sequence>
<protein>
    <recommendedName>
        <fullName evidence="3">Polymer-forming cytoskeletal protein</fullName>
    </recommendedName>
</protein>